<evidence type="ECO:0000256" key="9">
    <source>
        <dbReference type="ARBA" id="ARBA00047365"/>
    </source>
</evidence>
<dbReference type="InterPro" id="IPR013785">
    <property type="entry name" value="Aldolase_TIM"/>
</dbReference>
<dbReference type="InterPro" id="IPR001989">
    <property type="entry name" value="Radical_activat_CS"/>
</dbReference>
<evidence type="ECO:0000259" key="10">
    <source>
        <dbReference type="PROSITE" id="PS51379"/>
    </source>
</evidence>
<protein>
    <submittedName>
        <fullName evidence="12">Glycyl-radical enzyme activating protein</fullName>
    </submittedName>
</protein>
<dbReference type="Gene3D" id="3.30.70.20">
    <property type="match status" value="1"/>
</dbReference>
<keyword evidence="6" id="KW-0560">Oxidoreductase</keyword>
<dbReference type="Pfam" id="PF00037">
    <property type="entry name" value="Fer4"/>
    <property type="match status" value="1"/>
</dbReference>
<dbReference type="PROSITE" id="PS01087">
    <property type="entry name" value="RADICAL_ACTIVATING"/>
    <property type="match status" value="1"/>
</dbReference>
<evidence type="ECO:0000256" key="8">
    <source>
        <dbReference type="ARBA" id="ARBA00023014"/>
    </source>
</evidence>
<accession>A0A9D1I406</accession>
<dbReference type="PANTHER" id="PTHR30352">
    <property type="entry name" value="PYRUVATE FORMATE-LYASE-ACTIVATING ENZYME"/>
    <property type="match status" value="1"/>
</dbReference>
<keyword evidence="8" id="KW-0411">Iron-sulfur</keyword>
<dbReference type="InterPro" id="IPR017896">
    <property type="entry name" value="4Fe4S_Fe-S-bd"/>
</dbReference>
<reference evidence="12" key="2">
    <citation type="journal article" date="2021" name="PeerJ">
        <title>Extensive microbial diversity within the chicken gut microbiome revealed by metagenomics and culture.</title>
        <authorList>
            <person name="Gilroy R."/>
            <person name="Ravi A."/>
            <person name="Getino M."/>
            <person name="Pursley I."/>
            <person name="Horton D.L."/>
            <person name="Alikhan N.F."/>
            <person name="Baker D."/>
            <person name="Gharbi K."/>
            <person name="Hall N."/>
            <person name="Watson M."/>
            <person name="Adriaenssens E.M."/>
            <person name="Foster-Nyarko E."/>
            <person name="Jarju S."/>
            <person name="Secka A."/>
            <person name="Antonio M."/>
            <person name="Oren A."/>
            <person name="Chaudhuri R.R."/>
            <person name="La Ragione R."/>
            <person name="Hildebrand F."/>
            <person name="Pallen M.J."/>
        </authorList>
    </citation>
    <scope>NUCLEOTIDE SEQUENCE</scope>
    <source>
        <strain evidence="12">11300</strain>
    </source>
</reference>
<dbReference type="Pfam" id="PF04055">
    <property type="entry name" value="Radical_SAM"/>
    <property type="match status" value="1"/>
</dbReference>
<evidence type="ECO:0000259" key="11">
    <source>
        <dbReference type="PROSITE" id="PS51918"/>
    </source>
</evidence>
<dbReference type="PROSITE" id="PS51379">
    <property type="entry name" value="4FE4S_FER_2"/>
    <property type="match status" value="2"/>
</dbReference>
<feature type="domain" description="4Fe-4S ferredoxin-type" evidence="10">
    <location>
        <begin position="80"/>
        <end position="109"/>
    </location>
</feature>
<dbReference type="Gene3D" id="3.20.20.70">
    <property type="entry name" value="Aldolase class I"/>
    <property type="match status" value="1"/>
</dbReference>
<evidence type="ECO:0000313" key="12">
    <source>
        <dbReference type="EMBL" id="HIU27387.1"/>
    </source>
</evidence>
<dbReference type="PIRSF" id="PIRSF000371">
    <property type="entry name" value="PFL_act_enz"/>
    <property type="match status" value="1"/>
</dbReference>
<dbReference type="SUPFAM" id="SSF102114">
    <property type="entry name" value="Radical SAM enzymes"/>
    <property type="match status" value="1"/>
</dbReference>
<comment type="catalytic activity">
    <reaction evidence="9">
        <text>glycyl-[protein] + reduced [flavodoxin] + S-adenosyl-L-methionine = glycin-2-yl radical-[protein] + semiquinone [flavodoxin] + 5'-deoxyadenosine + L-methionine + H(+)</text>
        <dbReference type="Rhea" id="RHEA:61976"/>
        <dbReference type="Rhea" id="RHEA-COMP:10622"/>
        <dbReference type="Rhea" id="RHEA-COMP:14480"/>
        <dbReference type="Rhea" id="RHEA-COMP:15993"/>
        <dbReference type="Rhea" id="RHEA-COMP:15994"/>
        <dbReference type="ChEBI" id="CHEBI:15378"/>
        <dbReference type="ChEBI" id="CHEBI:17319"/>
        <dbReference type="ChEBI" id="CHEBI:29947"/>
        <dbReference type="ChEBI" id="CHEBI:32722"/>
        <dbReference type="ChEBI" id="CHEBI:57618"/>
        <dbReference type="ChEBI" id="CHEBI:57844"/>
        <dbReference type="ChEBI" id="CHEBI:59789"/>
        <dbReference type="ChEBI" id="CHEBI:140311"/>
    </reaction>
</comment>
<dbReference type="EMBL" id="DVMO01000049">
    <property type="protein sequence ID" value="HIU27387.1"/>
    <property type="molecule type" value="Genomic_DNA"/>
</dbReference>
<dbReference type="AlphaFoldDB" id="A0A9D1I406"/>
<organism evidence="12 13">
    <name type="scientific">Candidatus Fimisoma avicola</name>
    <dbReference type="NCBI Taxonomy" id="2840826"/>
    <lineage>
        <taxon>Bacteria</taxon>
        <taxon>Bacillati</taxon>
        <taxon>Bacillota</taxon>
        <taxon>Clostridia</taxon>
        <taxon>Eubacteriales</taxon>
        <taxon>Candidatus Fimisoma</taxon>
    </lineage>
</organism>
<dbReference type="NCBIfam" id="TIGR02494">
    <property type="entry name" value="PFLE_PFLC"/>
    <property type="match status" value="1"/>
</dbReference>
<evidence type="ECO:0000256" key="5">
    <source>
        <dbReference type="ARBA" id="ARBA00022723"/>
    </source>
</evidence>
<name>A0A9D1I406_9FIRM</name>
<dbReference type="Pfam" id="PF13353">
    <property type="entry name" value="Fer4_12"/>
    <property type="match status" value="1"/>
</dbReference>
<dbReference type="PROSITE" id="PS00198">
    <property type="entry name" value="4FE4S_FER_1"/>
    <property type="match status" value="1"/>
</dbReference>
<evidence type="ECO:0000256" key="1">
    <source>
        <dbReference type="ARBA" id="ARBA00001966"/>
    </source>
</evidence>
<dbReference type="InterPro" id="IPR034457">
    <property type="entry name" value="Organic_radical-activating"/>
</dbReference>
<evidence type="ECO:0000256" key="7">
    <source>
        <dbReference type="ARBA" id="ARBA00023004"/>
    </source>
</evidence>
<dbReference type="SFLD" id="SFLDG01118">
    <property type="entry name" value="activating_enzymes__group_2"/>
    <property type="match status" value="1"/>
</dbReference>
<reference evidence="12" key="1">
    <citation type="submission" date="2020-10" db="EMBL/GenBank/DDBJ databases">
        <authorList>
            <person name="Gilroy R."/>
        </authorList>
    </citation>
    <scope>NUCLEOTIDE SEQUENCE</scope>
    <source>
        <strain evidence="12">11300</strain>
    </source>
</reference>
<evidence type="ECO:0000256" key="6">
    <source>
        <dbReference type="ARBA" id="ARBA00023002"/>
    </source>
</evidence>
<dbReference type="InterPro" id="IPR058240">
    <property type="entry name" value="rSAM_sf"/>
</dbReference>
<evidence type="ECO:0000256" key="2">
    <source>
        <dbReference type="ARBA" id="ARBA00009777"/>
    </source>
</evidence>
<sequence length="312" mass="35155">MNNRPLTALVGAIQKFSTEDGPGIRTTVFLKGCPLNCKWCHNPELISFHQQVIEMPNSCIKCGYCLSHCPKSAIYVGEDTRIHINRDICDNCLECVDFCYAQSLQAVAREMTPEQVMKEVIQDKGFYDNTGGGMTISGGEMLSQGIFVRQLVELAMENGINVCLDTSGFGDRDLLHDLAGSENVTDILYDMKSIDNNIHKEYTGRSNELIIENLMMLAQDPRTNPKIQMRMPLVKGVNDGWDIIEKTAEFYKEHAIRRVTLLPYHNLGVSKMRNIGGEPVEFEPPSDEYVEKIKEYFEDEAGMTVEILGKVK</sequence>
<feature type="domain" description="Radical SAM core" evidence="11">
    <location>
        <begin position="19"/>
        <end position="299"/>
    </location>
</feature>
<dbReference type="InterPro" id="IPR017900">
    <property type="entry name" value="4Fe4S_Fe_S_CS"/>
</dbReference>
<dbReference type="SFLD" id="SFLDS00029">
    <property type="entry name" value="Radical_SAM"/>
    <property type="match status" value="1"/>
</dbReference>
<dbReference type="Proteomes" id="UP000824091">
    <property type="component" value="Unassembled WGS sequence"/>
</dbReference>
<proteinExistence type="inferred from homology"/>
<keyword evidence="7" id="KW-0408">Iron</keyword>
<dbReference type="SFLD" id="SFLDG01066">
    <property type="entry name" value="organic_radical-activating_enz"/>
    <property type="match status" value="1"/>
</dbReference>
<evidence type="ECO:0000313" key="13">
    <source>
        <dbReference type="Proteomes" id="UP000824091"/>
    </source>
</evidence>
<dbReference type="GO" id="GO:0016491">
    <property type="term" value="F:oxidoreductase activity"/>
    <property type="evidence" value="ECO:0007669"/>
    <property type="project" value="UniProtKB-KW"/>
</dbReference>
<dbReference type="SUPFAM" id="SSF54862">
    <property type="entry name" value="4Fe-4S ferredoxins"/>
    <property type="match status" value="1"/>
</dbReference>
<dbReference type="PANTHER" id="PTHR30352:SF4">
    <property type="entry name" value="PYRUVATE FORMATE-LYASE 2-ACTIVATING ENZYME"/>
    <property type="match status" value="1"/>
</dbReference>
<feature type="domain" description="4Fe-4S ferredoxin-type" evidence="10">
    <location>
        <begin position="49"/>
        <end position="79"/>
    </location>
</feature>
<dbReference type="GO" id="GO:0046872">
    <property type="term" value="F:metal ion binding"/>
    <property type="evidence" value="ECO:0007669"/>
    <property type="project" value="UniProtKB-KW"/>
</dbReference>
<comment type="caution">
    <text evidence="12">The sequence shown here is derived from an EMBL/GenBank/DDBJ whole genome shotgun (WGS) entry which is preliminary data.</text>
</comment>
<dbReference type="InterPro" id="IPR012839">
    <property type="entry name" value="Organic_radical_activase"/>
</dbReference>
<keyword evidence="4" id="KW-0949">S-adenosyl-L-methionine</keyword>
<dbReference type="InterPro" id="IPR040074">
    <property type="entry name" value="BssD/PflA/YjjW"/>
</dbReference>
<gene>
    <name evidence="12" type="ORF">IAD16_03255</name>
</gene>
<dbReference type="PROSITE" id="PS51918">
    <property type="entry name" value="RADICAL_SAM"/>
    <property type="match status" value="1"/>
</dbReference>
<keyword evidence="3" id="KW-0004">4Fe-4S</keyword>
<evidence type="ECO:0000256" key="3">
    <source>
        <dbReference type="ARBA" id="ARBA00022485"/>
    </source>
</evidence>
<dbReference type="InterPro" id="IPR007197">
    <property type="entry name" value="rSAM"/>
</dbReference>
<evidence type="ECO:0000256" key="4">
    <source>
        <dbReference type="ARBA" id="ARBA00022691"/>
    </source>
</evidence>
<comment type="cofactor">
    <cofactor evidence="1">
        <name>[4Fe-4S] cluster</name>
        <dbReference type="ChEBI" id="CHEBI:49883"/>
    </cofactor>
</comment>
<keyword evidence="5" id="KW-0479">Metal-binding</keyword>
<dbReference type="GO" id="GO:0051539">
    <property type="term" value="F:4 iron, 4 sulfur cluster binding"/>
    <property type="evidence" value="ECO:0007669"/>
    <property type="project" value="UniProtKB-KW"/>
</dbReference>
<comment type="similarity">
    <text evidence="2">Belongs to the organic radical-activating enzymes family.</text>
</comment>